<keyword evidence="2" id="KW-1185">Reference proteome</keyword>
<dbReference type="EMBL" id="JAINUG010000007">
    <property type="protein sequence ID" value="KAJ8416267.1"/>
    <property type="molecule type" value="Genomic_DNA"/>
</dbReference>
<protein>
    <submittedName>
        <fullName evidence="1">Uncharacterized protein</fullName>
    </submittedName>
</protein>
<evidence type="ECO:0000313" key="2">
    <source>
        <dbReference type="Proteomes" id="UP001221898"/>
    </source>
</evidence>
<comment type="caution">
    <text evidence="1">The sequence shown here is derived from an EMBL/GenBank/DDBJ whole genome shotgun (WGS) entry which is preliminary data.</text>
</comment>
<name>A0AAD7T8J6_9TELE</name>
<reference evidence="1" key="1">
    <citation type="journal article" date="2023" name="Science">
        <title>Genome structures resolve the early diversification of teleost fishes.</title>
        <authorList>
            <person name="Parey E."/>
            <person name="Louis A."/>
            <person name="Montfort J."/>
            <person name="Bouchez O."/>
            <person name="Roques C."/>
            <person name="Iampietro C."/>
            <person name="Lluch J."/>
            <person name="Castinel A."/>
            <person name="Donnadieu C."/>
            <person name="Desvignes T."/>
            <person name="Floi Bucao C."/>
            <person name="Jouanno E."/>
            <person name="Wen M."/>
            <person name="Mejri S."/>
            <person name="Dirks R."/>
            <person name="Jansen H."/>
            <person name="Henkel C."/>
            <person name="Chen W.J."/>
            <person name="Zahm M."/>
            <person name="Cabau C."/>
            <person name="Klopp C."/>
            <person name="Thompson A.W."/>
            <person name="Robinson-Rechavi M."/>
            <person name="Braasch I."/>
            <person name="Lecointre G."/>
            <person name="Bobe J."/>
            <person name="Postlethwait J.H."/>
            <person name="Berthelot C."/>
            <person name="Roest Crollius H."/>
            <person name="Guiguen Y."/>
        </authorList>
    </citation>
    <scope>NUCLEOTIDE SEQUENCE</scope>
    <source>
        <strain evidence="1">NC1722</strain>
    </source>
</reference>
<evidence type="ECO:0000313" key="1">
    <source>
        <dbReference type="EMBL" id="KAJ8416267.1"/>
    </source>
</evidence>
<dbReference type="AlphaFoldDB" id="A0AAD7T8J6"/>
<sequence>MRSATWCRSPLLQWPQGASFLAEEGPGPPLQPLLRTPPRFRLLRGRTASVARRWQFQWRRHQSCSPPLSGTVAAESREGAMSPFLPQGGIDYSARALTEVVKDFSLVDAFRALHPSDAGFTWHNSRGAASPYIFMGGGISGMSCVLLPSWASDHDMLSLPMDRPKWGPGFWRLNTSLLGSDAFVKAFTGAAQGTFQALLCELEEGERPTAYFFKASRARRGASAIAGFRRVDDTLAEGPAMLAVAESYYAKLFSRRACDPAAEAYLLDCISVSSVQSLGRIRVWTNLFRAGTGSKVNMAKSSVLFCGRWTEDIGDSGGFAVCGGGLNILGIRFWARGSVAQNWEARLALVRVRETGADVHSGGGGGGVPTVPLKLDVLYASFASRVFLERAPHKCFFLARYYLVGFFMHLVALKHVVAQADVRSLAYETVARFFRQCPPSVLRAEALDHRALYARLACRQVVSPSGVPVRVRWGRVSGGGAPAAVRDLHW</sequence>
<organism evidence="1 2">
    <name type="scientific">Aldrovandia affinis</name>
    <dbReference type="NCBI Taxonomy" id="143900"/>
    <lineage>
        <taxon>Eukaryota</taxon>
        <taxon>Metazoa</taxon>
        <taxon>Chordata</taxon>
        <taxon>Craniata</taxon>
        <taxon>Vertebrata</taxon>
        <taxon>Euteleostomi</taxon>
        <taxon>Actinopterygii</taxon>
        <taxon>Neopterygii</taxon>
        <taxon>Teleostei</taxon>
        <taxon>Notacanthiformes</taxon>
        <taxon>Halosauridae</taxon>
        <taxon>Aldrovandia</taxon>
    </lineage>
</organism>
<dbReference type="SUPFAM" id="SSF56219">
    <property type="entry name" value="DNase I-like"/>
    <property type="match status" value="1"/>
</dbReference>
<dbReference type="Gene3D" id="3.60.10.10">
    <property type="entry name" value="Endonuclease/exonuclease/phosphatase"/>
    <property type="match status" value="1"/>
</dbReference>
<proteinExistence type="predicted"/>
<dbReference type="Proteomes" id="UP001221898">
    <property type="component" value="Unassembled WGS sequence"/>
</dbReference>
<dbReference type="InterPro" id="IPR036691">
    <property type="entry name" value="Endo/exonu/phosph_ase_sf"/>
</dbReference>
<gene>
    <name evidence="1" type="ORF">AAFF_G00382890</name>
</gene>
<accession>A0AAD7T8J6</accession>